<evidence type="ECO:0000256" key="5">
    <source>
        <dbReference type="ARBA" id="ARBA00023002"/>
    </source>
</evidence>
<keyword evidence="7" id="KW-0443">Lipid metabolism</keyword>
<dbReference type="PANTHER" id="PTHR43616">
    <property type="entry name" value="GLYCEROL DEHYDROGENASE"/>
    <property type="match status" value="1"/>
</dbReference>
<evidence type="ECO:0000256" key="1">
    <source>
        <dbReference type="ARBA" id="ARBA00022490"/>
    </source>
</evidence>
<evidence type="ECO:0000313" key="11">
    <source>
        <dbReference type="Proteomes" id="UP000680304"/>
    </source>
</evidence>
<dbReference type="Proteomes" id="UP000680304">
    <property type="component" value="Unassembled WGS sequence"/>
</dbReference>
<keyword evidence="1" id="KW-0963">Cytoplasm</keyword>
<dbReference type="InterPro" id="IPR032837">
    <property type="entry name" value="G1PDH"/>
</dbReference>
<evidence type="ECO:0000256" key="4">
    <source>
        <dbReference type="ARBA" id="ARBA00022857"/>
    </source>
</evidence>
<evidence type="ECO:0000256" key="9">
    <source>
        <dbReference type="ARBA" id="ARBA00023264"/>
    </source>
</evidence>
<keyword evidence="11" id="KW-1185">Reference proteome</keyword>
<gene>
    <name evidence="10" type="primary">egsA</name>
    <name evidence="10" type="ORF">PACILC2_32630</name>
</gene>
<evidence type="ECO:0000256" key="7">
    <source>
        <dbReference type="ARBA" id="ARBA00023098"/>
    </source>
</evidence>
<evidence type="ECO:0000313" key="10">
    <source>
        <dbReference type="EMBL" id="GIQ64695.1"/>
    </source>
</evidence>
<name>A0ABQ4N8W6_9BACL</name>
<sequence length="414" mass="44384">MEGSGNMEHLVQTVMEAAARCSCGRHEPVVMKPIVVEAGALQKIAPYLKAEGYRDIVLVADSQTFEAAGRAVAERLEAAGIRCRNVLVRPDEQGDVVADERSIVQVMLDVSPESTDLLIAAGSGTLHDIVRFVAYHMNKPFLSVPTAPSVDGFTSKGAPVIVRGRKVTVPASAPVAIFADLTVLASAPQPMVAAGFGDMLGKYTSLFDWSFSARIAGEPYCPAAAELTAVALQACVEHADAIAQRTEEGIRTLMNALIQSGLAMLIFGQSHPASGAEHHLSHYWEMEYLRLGRKQLLHGAKVGVACAEISGLYHRIVRDNPFAAALRRNADELGNGDGGKLAAIGEQWEAIRKLAADIPPPERLRELLRKVGGPADPAQLGVDAGLLDASLREAHLLRDRYTVLKAYHELAARP</sequence>
<accession>A0ABQ4N8W6</accession>
<dbReference type="Pfam" id="PF13685">
    <property type="entry name" value="Fe-ADH_2"/>
    <property type="match status" value="1"/>
</dbReference>
<dbReference type="CDD" id="cd08175">
    <property type="entry name" value="G1PDH"/>
    <property type="match status" value="1"/>
</dbReference>
<keyword evidence="2" id="KW-0444">Lipid biosynthesis</keyword>
<keyword evidence="4" id="KW-0521">NADP</keyword>
<evidence type="ECO:0000256" key="8">
    <source>
        <dbReference type="ARBA" id="ARBA00023209"/>
    </source>
</evidence>
<protein>
    <submittedName>
        <fullName evidence="10">Glycerol-1-phosphate dehydrogenase [NAD(P)+]</fullName>
    </submittedName>
</protein>
<organism evidence="10 11">
    <name type="scientific">Paenibacillus cisolokensis</name>
    <dbReference type="NCBI Taxonomy" id="1658519"/>
    <lineage>
        <taxon>Bacteria</taxon>
        <taxon>Bacillati</taxon>
        <taxon>Bacillota</taxon>
        <taxon>Bacilli</taxon>
        <taxon>Bacillales</taxon>
        <taxon>Paenibacillaceae</taxon>
        <taxon>Paenibacillus</taxon>
    </lineage>
</organism>
<keyword evidence="6" id="KW-0520">NAD</keyword>
<evidence type="ECO:0000256" key="3">
    <source>
        <dbReference type="ARBA" id="ARBA00022723"/>
    </source>
</evidence>
<dbReference type="PANTHER" id="PTHR43616:SF5">
    <property type="entry name" value="GLYCEROL DEHYDROGENASE 1"/>
    <property type="match status" value="1"/>
</dbReference>
<keyword evidence="9" id="KW-1208">Phospholipid metabolism</keyword>
<dbReference type="SUPFAM" id="SSF56796">
    <property type="entry name" value="Dehydroquinate synthase-like"/>
    <property type="match status" value="1"/>
</dbReference>
<keyword evidence="8" id="KW-0594">Phospholipid biosynthesis</keyword>
<dbReference type="InterPro" id="IPR016205">
    <property type="entry name" value="Glycerol_DH"/>
</dbReference>
<dbReference type="Gene3D" id="3.40.50.1970">
    <property type="match status" value="1"/>
</dbReference>
<evidence type="ECO:0000256" key="6">
    <source>
        <dbReference type="ARBA" id="ARBA00023027"/>
    </source>
</evidence>
<proteinExistence type="predicted"/>
<keyword evidence="3" id="KW-0479">Metal-binding</keyword>
<keyword evidence="5" id="KW-0560">Oxidoreductase</keyword>
<dbReference type="Gene3D" id="1.20.1090.10">
    <property type="entry name" value="Dehydroquinate synthase-like - alpha domain"/>
    <property type="match status" value="1"/>
</dbReference>
<evidence type="ECO:0000256" key="2">
    <source>
        <dbReference type="ARBA" id="ARBA00022516"/>
    </source>
</evidence>
<reference evidence="10 11" key="1">
    <citation type="submission" date="2021-04" db="EMBL/GenBank/DDBJ databases">
        <title>Draft genome sequence of Paenibacillus cisolokensis, LC2-13A.</title>
        <authorList>
            <person name="Uke A."/>
            <person name="Chhe C."/>
            <person name="Baramee S."/>
            <person name="Kosugi A."/>
        </authorList>
    </citation>
    <scope>NUCLEOTIDE SEQUENCE [LARGE SCALE GENOMIC DNA]</scope>
    <source>
        <strain evidence="10 11">LC2-13A</strain>
    </source>
</reference>
<dbReference type="EMBL" id="BOVJ01000102">
    <property type="protein sequence ID" value="GIQ64695.1"/>
    <property type="molecule type" value="Genomic_DNA"/>
</dbReference>
<comment type="caution">
    <text evidence="10">The sequence shown here is derived from an EMBL/GenBank/DDBJ whole genome shotgun (WGS) entry which is preliminary data.</text>
</comment>